<reference evidence="4" key="1">
    <citation type="submission" date="2025-08" db="UniProtKB">
        <authorList>
            <consortium name="RefSeq"/>
        </authorList>
    </citation>
    <scope>IDENTIFICATION</scope>
</reference>
<dbReference type="PANTHER" id="PTHR23247:SF2">
    <property type="entry name" value="COILED-COIL DOMAIN-CONTAINING PROTEIN 34"/>
    <property type="match status" value="1"/>
</dbReference>
<feature type="compositionally biased region" description="Basic and acidic residues" evidence="1">
    <location>
        <begin position="162"/>
        <end position="180"/>
    </location>
</feature>
<name>A0A6P3X7D5_DINQU</name>
<feature type="region of interest" description="Disordered" evidence="1">
    <location>
        <begin position="339"/>
        <end position="369"/>
    </location>
</feature>
<evidence type="ECO:0000256" key="1">
    <source>
        <dbReference type="SAM" id="MobiDB-lite"/>
    </source>
</evidence>
<gene>
    <name evidence="4" type="primary">LOC106744190</name>
</gene>
<dbReference type="RefSeq" id="XP_014474177.1">
    <property type="nucleotide sequence ID" value="XM_014618691.1"/>
</dbReference>
<organism evidence="3 4">
    <name type="scientific">Dinoponera quadriceps</name>
    <name type="common">South American ant</name>
    <dbReference type="NCBI Taxonomy" id="609295"/>
    <lineage>
        <taxon>Eukaryota</taxon>
        <taxon>Metazoa</taxon>
        <taxon>Ecdysozoa</taxon>
        <taxon>Arthropoda</taxon>
        <taxon>Hexapoda</taxon>
        <taxon>Insecta</taxon>
        <taxon>Pterygota</taxon>
        <taxon>Neoptera</taxon>
        <taxon>Endopterygota</taxon>
        <taxon>Hymenoptera</taxon>
        <taxon>Apocrita</taxon>
        <taxon>Aculeata</taxon>
        <taxon>Formicoidea</taxon>
        <taxon>Formicidae</taxon>
        <taxon>Ponerinae</taxon>
        <taxon>Ponerini</taxon>
        <taxon>Dinoponera</taxon>
    </lineage>
</organism>
<dbReference type="PANTHER" id="PTHR23247">
    <property type="entry name" value="NY-REN-41 ANTIGEN L15 -RELATED"/>
    <property type="match status" value="1"/>
</dbReference>
<feature type="compositionally biased region" description="Basic and acidic residues" evidence="1">
    <location>
        <begin position="50"/>
        <end position="74"/>
    </location>
</feature>
<dbReference type="Proteomes" id="UP000515204">
    <property type="component" value="Unplaced"/>
</dbReference>
<dbReference type="OrthoDB" id="6591885at2759"/>
<protein>
    <submittedName>
        <fullName evidence="4">Trichohyalin-like isoform X1</fullName>
    </submittedName>
</protein>
<feature type="region of interest" description="Disordered" evidence="1">
    <location>
        <begin position="299"/>
        <end position="325"/>
    </location>
</feature>
<accession>A0A6P3X7D5</accession>
<dbReference type="InterPro" id="IPR025259">
    <property type="entry name" value="CCDC34/181"/>
</dbReference>
<feature type="region of interest" description="Disordered" evidence="1">
    <location>
        <begin position="44"/>
        <end position="83"/>
    </location>
</feature>
<keyword evidence="3" id="KW-1185">Reference proteome</keyword>
<dbReference type="InterPro" id="IPR045323">
    <property type="entry name" value="CCDC34"/>
</dbReference>
<dbReference type="KEGG" id="dqu:106744190"/>
<dbReference type="Pfam" id="PF13904">
    <property type="entry name" value="CCDC34"/>
    <property type="match status" value="1"/>
</dbReference>
<feature type="domain" description="Coiled-coil" evidence="2">
    <location>
        <begin position="274"/>
        <end position="333"/>
    </location>
</feature>
<sequence length="369" mass="43377">MSCRKDCSKSQSREDIVAEKATIYHQAAKSELRYVNSAIYTETVSEEERDAAKSEIRSENDREDRTREDERSERGATGQDTYRCYSLPDATRLSLEPSAARAERRCKIDGGERPCQAASSKRERCSRQVARTSLLSSEPIGDDRRIAHSEWVRRKHEAARRKREDEERATKKRQEEEEEMVRTKEERVRLEKENFLKWMEGKRRQELDRRAMFQNELELQKCLKEIEDKTAVAKALYLRQWIRKKKEEQKGAVVAIRVPFGRRIRSLPLFAAQYKEQESRQRKINEEREKRLEQCSTAYEKWKRNSKNRPKPATQGLLPHQKAKPAYVNPIPWQPIVEIDSDEAQQDALNDENRDKSQLNGGRTVMAHQ</sequence>
<dbReference type="GeneID" id="106744190"/>
<evidence type="ECO:0000313" key="4">
    <source>
        <dbReference type="RefSeq" id="XP_014474177.1"/>
    </source>
</evidence>
<evidence type="ECO:0000259" key="2">
    <source>
        <dbReference type="Pfam" id="PF13904"/>
    </source>
</evidence>
<evidence type="ECO:0000313" key="3">
    <source>
        <dbReference type="Proteomes" id="UP000515204"/>
    </source>
</evidence>
<dbReference type="AlphaFoldDB" id="A0A6P3X7D5"/>
<feature type="region of interest" description="Disordered" evidence="1">
    <location>
        <begin position="155"/>
        <end position="180"/>
    </location>
</feature>
<proteinExistence type="predicted"/>